<dbReference type="Pfam" id="PF08463">
    <property type="entry name" value="EcoEI_R_C"/>
    <property type="match status" value="1"/>
</dbReference>
<dbReference type="CDD" id="cd18032">
    <property type="entry name" value="DEXHc_RE_I_III_res"/>
    <property type="match status" value="1"/>
</dbReference>
<evidence type="ECO:0000259" key="2">
    <source>
        <dbReference type="PROSITE" id="PS51192"/>
    </source>
</evidence>
<dbReference type="PROSITE" id="PS51192">
    <property type="entry name" value="HELICASE_ATP_BIND_1"/>
    <property type="match status" value="1"/>
</dbReference>
<dbReference type="GO" id="GO:0009035">
    <property type="term" value="F:type I site-specific deoxyribonuclease activity"/>
    <property type="evidence" value="ECO:0007669"/>
    <property type="project" value="UniProtKB-EC"/>
</dbReference>
<dbReference type="EMBL" id="CP034248">
    <property type="protein sequence ID" value="AZK48459.1"/>
    <property type="molecule type" value="Genomic_DNA"/>
</dbReference>
<dbReference type="PANTHER" id="PTHR47396:SF1">
    <property type="entry name" value="ATP-DEPENDENT HELICASE IRC3-RELATED"/>
    <property type="match status" value="1"/>
</dbReference>
<accession>A0A3S8S026</accession>
<evidence type="ECO:0000256" key="1">
    <source>
        <dbReference type="SAM" id="Coils"/>
    </source>
</evidence>
<dbReference type="Gene3D" id="3.90.1570.30">
    <property type="match status" value="1"/>
</dbReference>
<dbReference type="InterPro" id="IPR006935">
    <property type="entry name" value="Helicase/UvrB_N"/>
</dbReference>
<dbReference type="GO" id="GO:0009307">
    <property type="term" value="P:DNA restriction-modification system"/>
    <property type="evidence" value="ECO:0007669"/>
    <property type="project" value="UniProtKB-KW"/>
</dbReference>
<reference evidence="3 4" key="1">
    <citation type="submission" date="2018-11" db="EMBL/GenBank/DDBJ databases">
        <title>Genome sequencing of Paenibacillus lentus DSM25539(T).</title>
        <authorList>
            <person name="Kook J.-K."/>
            <person name="Park S.-N."/>
            <person name="Lim Y.K."/>
        </authorList>
    </citation>
    <scope>NUCLEOTIDE SEQUENCE [LARGE SCALE GENOMIC DNA]</scope>
    <source>
        <strain evidence="3 4">DSM 25539</strain>
    </source>
</reference>
<dbReference type="InterPro" id="IPR027417">
    <property type="entry name" value="P-loop_NTPase"/>
</dbReference>
<dbReference type="SUPFAM" id="SSF52540">
    <property type="entry name" value="P-loop containing nucleoside triphosphate hydrolases"/>
    <property type="match status" value="2"/>
</dbReference>
<dbReference type="Pfam" id="PF00271">
    <property type="entry name" value="Helicase_C"/>
    <property type="match status" value="1"/>
</dbReference>
<dbReference type="InterPro" id="IPR007409">
    <property type="entry name" value="Restrct_endonuc_type1_HsdR_N"/>
</dbReference>
<organism evidence="3 4">
    <name type="scientific">Paenibacillus lentus</name>
    <dbReference type="NCBI Taxonomy" id="1338368"/>
    <lineage>
        <taxon>Bacteria</taxon>
        <taxon>Bacillati</taxon>
        <taxon>Bacillota</taxon>
        <taxon>Bacilli</taxon>
        <taxon>Bacillales</taxon>
        <taxon>Paenibacillaceae</taxon>
        <taxon>Paenibacillus</taxon>
    </lineage>
</organism>
<gene>
    <name evidence="3" type="ORF">EIM92_21665</name>
</gene>
<dbReference type="GO" id="GO:0003677">
    <property type="term" value="F:DNA binding"/>
    <property type="evidence" value="ECO:0007669"/>
    <property type="project" value="UniProtKB-KW"/>
</dbReference>
<dbReference type="AlphaFoldDB" id="A0A3S8S026"/>
<dbReference type="GO" id="GO:0005524">
    <property type="term" value="F:ATP binding"/>
    <property type="evidence" value="ECO:0007669"/>
    <property type="project" value="UniProtKB-KW"/>
</dbReference>
<dbReference type="InterPro" id="IPR001650">
    <property type="entry name" value="Helicase_C-like"/>
</dbReference>
<dbReference type="RefSeq" id="WP_125084616.1">
    <property type="nucleotide sequence ID" value="NZ_CP034248.1"/>
</dbReference>
<dbReference type="GO" id="GO:0005829">
    <property type="term" value="C:cytosol"/>
    <property type="evidence" value="ECO:0007669"/>
    <property type="project" value="TreeGrafter"/>
</dbReference>
<dbReference type="REBASE" id="283279">
    <property type="entry name" value="Ple25539IP"/>
</dbReference>
<evidence type="ECO:0000313" key="4">
    <source>
        <dbReference type="Proteomes" id="UP000273145"/>
    </source>
</evidence>
<proteinExistence type="predicted"/>
<protein>
    <submittedName>
        <fullName evidence="3">DUF4145 domain-containing protein</fullName>
    </submittedName>
</protein>
<feature type="domain" description="Helicase ATP-binding" evidence="2">
    <location>
        <begin position="356"/>
        <end position="516"/>
    </location>
</feature>
<feature type="coiled-coil region" evidence="1">
    <location>
        <begin position="152"/>
        <end position="179"/>
    </location>
</feature>
<dbReference type="PANTHER" id="PTHR47396">
    <property type="entry name" value="TYPE I RESTRICTION ENZYME ECOKI R PROTEIN"/>
    <property type="match status" value="1"/>
</dbReference>
<evidence type="ECO:0000313" key="3">
    <source>
        <dbReference type="EMBL" id="AZK48459.1"/>
    </source>
</evidence>
<dbReference type="InterPro" id="IPR014001">
    <property type="entry name" value="Helicase_ATP-bd"/>
</dbReference>
<dbReference type="InterPro" id="IPR013670">
    <property type="entry name" value="EcoEI_R_C_dom"/>
</dbReference>
<dbReference type="KEGG" id="plen:EIM92_21665"/>
<dbReference type="InterPro" id="IPR050742">
    <property type="entry name" value="Helicase_Restrict-Modif_Enz"/>
</dbReference>
<dbReference type="Proteomes" id="UP000273145">
    <property type="component" value="Chromosome"/>
</dbReference>
<dbReference type="Pfam" id="PF04313">
    <property type="entry name" value="HSDR_N"/>
    <property type="match status" value="1"/>
</dbReference>
<keyword evidence="1" id="KW-0175">Coiled coil</keyword>
<dbReference type="OrthoDB" id="9802848at2"/>
<sequence>MPANFGFLQGQPEYKLFASACIEAERVLSTSPAMAAVGSRKALELAVKWVYSADNTISMPYKDNLQSLIHEPTFRFAVDSQTWGKLPYIIKLGNLAVHTDRTVHRSDAILSLASLFEFVQWLDYCYGSRYEERSFREELIPDEKVVLDVAQIKEKDSLIEQKDSEIEALRAQIAAMSDRLTAEKSLHKEERQFTPEDISEFKTRKKYIDVDLKLLGWVFGEDVKEEVELQGMPNSEQKGYADYVLYGRDGLPLAIIEAKRTSKDPKTGFQQAKLYADCLQRSTGRRPMIFTTNGFETYFWDDQTAPERQVSGIFSKSDLEKLMNRRTERKPLDQIEIDDKITDRYYQKEAIRAVCDSVESGYRKALLVMATGTGKTRTASSLTDVLSRGGYVTNVLFLADRTALVNQAKNDFKNYLPDMSLCNLLSNKDNKSARIVFSTYPTMLNAIDTAKQDDGKRLFTPAHFDLIIVDEAHRSIFKKYRVIFEYFDAVVVGLTATPKMEVDRNTYDFFELESGVPTYAYPYEIAVDVDHVLVPYHNIEVRTKFLDEGITYDGLSEEDKRRYEEDFTDEDGEMPDSVPPPAVNEFIFNQSTVDMVLEDLMTKGLKVAGGDRLGKTIIFAQNKRHAQYIVDRFNALYPQYKGGFAKRIVSQDTYAQSIISEFKVPDKEPHIAVSVDMMDTGIDVPEIINLVFFKRVRSKAKFWQMIGRGTRLRKNLFGEGQDKTGFVIFDYLGNFEFFRQYQNGIAGNDTRSLTESIFAKRVNLIHLLQDSAYAEDEVQAIRSEMVEMVVQQIQKLNTELVSVKLKLQYVEKYKQKETFVYISDSSKRELNDHLAPLVYMDEADEHAKRFDNLMFGLMIAHIEQSKQFARLKNQLIDITQRLSKRATITEIKQKLSLIQRVSGEEFWDTADLITFEQLRVELRSLMKLIVDDGTGEGIIYTNLKDEVIEINEGKEMYEAYNFDSYKQKVNRYIEQNRDNIAIHKLRNNVPLTQVDYESLEQIFIGELGTVEDYKREFQDTPFGLLVRKVAKLNHEAAMSAFSEFINDQSLNQMQIVFVKKVIDYITQNGYIDNISELLKPPFDKPQSFVRLFDETKQRKLVDKINEVKENAVRITGA</sequence>
<dbReference type="SMART" id="SM00487">
    <property type="entry name" value="DEXDc"/>
    <property type="match status" value="1"/>
</dbReference>
<dbReference type="Pfam" id="PF04851">
    <property type="entry name" value="ResIII"/>
    <property type="match status" value="1"/>
</dbReference>
<dbReference type="Gene3D" id="3.40.50.300">
    <property type="entry name" value="P-loop containing nucleotide triphosphate hydrolases"/>
    <property type="match status" value="2"/>
</dbReference>
<keyword evidence="4" id="KW-1185">Reference proteome</keyword>
<dbReference type="CDD" id="cd18799">
    <property type="entry name" value="SF2_C_EcoAI-like"/>
    <property type="match status" value="1"/>
</dbReference>
<name>A0A3S8S026_9BACL</name>